<evidence type="ECO:0000256" key="13">
    <source>
        <dbReference type="ARBA" id="ARBA00023293"/>
    </source>
</evidence>
<comment type="subcellular location">
    <subcellularLocation>
        <location evidence="2">Cell inner membrane</location>
        <topology evidence="2">Multi-pass membrane protein</topology>
    </subcellularLocation>
</comment>
<dbReference type="CDD" id="cd00082">
    <property type="entry name" value="HisKA"/>
    <property type="match status" value="1"/>
</dbReference>
<dbReference type="GO" id="GO:0000155">
    <property type="term" value="F:phosphorelay sensor kinase activity"/>
    <property type="evidence" value="ECO:0007669"/>
    <property type="project" value="InterPro"/>
</dbReference>
<evidence type="ECO:0000256" key="12">
    <source>
        <dbReference type="ARBA" id="ARBA00023136"/>
    </source>
</evidence>
<evidence type="ECO:0000256" key="11">
    <source>
        <dbReference type="ARBA" id="ARBA00022989"/>
    </source>
</evidence>
<protein>
    <submittedName>
        <fullName evidence="21">PAS domain S-box protein</fullName>
    </submittedName>
</protein>
<dbReference type="InterPro" id="IPR005467">
    <property type="entry name" value="His_kinase_dom"/>
</dbReference>
<dbReference type="CDD" id="cd16922">
    <property type="entry name" value="HATPase_EvgS-ArcB-TorS-like"/>
    <property type="match status" value="1"/>
</dbReference>
<dbReference type="SUPFAM" id="SSF47384">
    <property type="entry name" value="Homodimeric domain of signal transducing histidine kinase"/>
    <property type="match status" value="1"/>
</dbReference>
<dbReference type="InterPro" id="IPR042463">
    <property type="entry name" value="HNOB_dom_associated_sf"/>
</dbReference>
<dbReference type="FunFam" id="3.30.565.10:FF:000010">
    <property type="entry name" value="Sensor histidine kinase RcsC"/>
    <property type="match status" value="1"/>
</dbReference>
<evidence type="ECO:0000256" key="14">
    <source>
        <dbReference type="PROSITE-ProRule" id="PRU00110"/>
    </source>
</evidence>
<dbReference type="InterPro" id="IPR004358">
    <property type="entry name" value="Sig_transdc_His_kin-like_C"/>
</dbReference>
<dbReference type="SUPFAM" id="SSF52172">
    <property type="entry name" value="CheY-like"/>
    <property type="match status" value="1"/>
</dbReference>
<accession>A0AAW9SGE7</accession>
<dbReference type="SUPFAM" id="SSF47226">
    <property type="entry name" value="Histidine-containing phosphotransfer domain, HPT domain"/>
    <property type="match status" value="1"/>
</dbReference>
<keyword evidence="10" id="KW-0067">ATP-binding</keyword>
<dbReference type="SMART" id="SM00091">
    <property type="entry name" value="PAS"/>
    <property type="match status" value="3"/>
</dbReference>
<keyword evidence="6" id="KW-0808">Transferase</keyword>
<keyword evidence="12" id="KW-0472">Membrane</keyword>
<feature type="domain" description="PAS" evidence="18">
    <location>
        <begin position="166"/>
        <end position="237"/>
    </location>
</feature>
<evidence type="ECO:0000259" key="16">
    <source>
        <dbReference type="PROSITE" id="PS50109"/>
    </source>
</evidence>
<dbReference type="RefSeq" id="WP_346822720.1">
    <property type="nucleotide sequence ID" value="NZ_JBDKWZ010000011.1"/>
</dbReference>
<dbReference type="PROSITE" id="PS50113">
    <property type="entry name" value="PAC"/>
    <property type="match status" value="2"/>
</dbReference>
<evidence type="ECO:0000256" key="9">
    <source>
        <dbReference type="ARBA" id="ARBA00022777"/>
    </source>
</evidence>
<evidence type="ECO:0000256" key="8">
    <source>
        <dbReference type="ARBA" id="ARBA00022741"/>
    </source>
</evidence>
<dbReference type="Gene3D" id="1.10.287.130">
    <property type="match status" value="1"/>
</dbReference>
<dbReference type="InterPro" id="IPR036097">
    <property type="entry name" value="HisK_dim/P_sf"/>
</dbReference>
<evidence type="ECO:0000256" key="3">
    <source>
        <dbReference type="ARBA" id="ARBA00022475"/>
    </source>
</evidence>
<feature type="modified residue" description="4-aspartylphosphate" evidence="15">
    <location>
        <position position="857"/>
    </location>
</feature>
<dbReference type="InterPro" id="IPR003661">
    <property type="entry name" value="HisK_dim/P_dom"/>
</dbReference>
<dbReference type="PROSITE" id="PS50109">
    <property type="entry name" value="HIS_KIN"/>
    <property type="match status" value="1"/>
</dbReference>
<dbReference type="GO" id="GO:0004383">
    <property type="term" value="F:guanylate cyclase activity"/>
    <property type="evidence" value="ECO:0007669"/>
    <property type="project" value="InterPro"/>
</dbReference>
<name>A0AAW9SGE7_9BACT</name>
<dbReference type="PANTHER" id="PTHR43047">
    <property type="entry name" value="TWO-COMPONENT HISTIDINE PROTEIN KINASE"/>
    <property type="match status" value="1"/>
</dbReference>
<evidence type="ECO:0000259" key="19">
    <source>
        <dbReference type="PROSITE" id="PS50113"/>
    </source>
</evidence>
<feature type="domain" description="PAC" evidence="19">
    <location>
        <begin position="495"/>
        <end position="547"/>
    </location>
</feature>
<dbReference type="Pfam" id="PF00512">
    <property type="entry name" value="HisKA"/>
    <property type="match status" value="1"/>
</dbReference>
<evidence type="ECO:0000259" key="18">
    <source>
        <dbReference type="PROSITE" id="PS50112"/>
    </source>
</evidence>
<feature type="domain" description="PAC" evidence="19">
    <location>
        <begin position="240"/>
        <end position="292"/>
    </location>
</feature>
<feature type="modified residue" description="Phosphohistidine" evidence="14">
    <location>
        <position position="1001"/>
    </location>
</feature>
<dbReference type="Gene3D" id="3.30.450.260">
    <property type="entry name" value="Haem NO binding associated domain"/>
    <property type="match status" value="1"/>
</dbReference>
<keyword evidence="5 15" id="KW-0597">Phosphoprotein</keyword>
<dbReference type="CDD" id="cd17546">
    <property type="entry name" value="REC_hyHK_CKI1_RcsC-like"/>
    <property type="match status" value="1"/>
</dbReference>
<feature type="domain" description="Response regulatory" evidence="17">
    <location>
        <begin position="808"/>
        <end position="923"/>
    </location>
</feature>
<keyword evidence="8" id="KW-0547">Nucleotide-binding</keyword>
<dbReference type="InterPro" id="IPR011645">
    <property type="entry name" value="HNOB_dom_associated"/>
</dbReference>
<dbReference type="InterPro" id="IPR008207">
    <property type="entry name" value="Sig_transdc_His_kin_Hpt_dom"/>
</dbReference>
<dbReference type="InterPro" id="IPR001610">
    <property type="entry name" value="PAC"/>
</dbReference>
<keyword evidence="9" id="KW-0418">Kinase</keyword>
<dbReference type="AlphaFoldDB" id="A0AAW9SGE7"/>
<evidence type="ECO:0000256" key="5">
    <source>
        <dbReference type="ARBA" id="ARBA00022553"/>
    </source>
</evidence>
<keyword evidence="3" id="KW-1003">Cell membrane</keyword>
<dbReference type="InterPro" id="IPR035965">
    <property type="entry name" value="PAS-like_dom_sf"/>
</dbReference>
<keyword evidence="11" id="KW-1133">Transmembrane helix</keyword>
<dbReference type="InterPro" id="IPR000014">
    <property type="entry name" value="PAS"/>
</dbReference>
<dbReference type="Pfam" id="PF13188">
    <property type="entry name" value="PAS_8"/>
    <property type="match status" value="1"/>
</dbReference>
<evidence type="ECO:0000256" key="7">
    <source>
        <dbReference type="ARBA" id="ARBA00022692"/>
    </source>
</evidence>
<dbReference type="InterPro" id="IPR011006">
    <property type="entry name" value="CheY-like_superfamily"/>
</dbReference>
<reference evidence="21 22" key="1">
    <citation type="submission" date="2024-04" db="EMBL/GenBank/DDBJ databases">
        <title>Novel genus in family Flammeovirgaceae.</title>
        <authorList>
            <person name="Nguyen T.H."/>
            <person name="Vuong T.Q."/>
            <person name="Le H."/>
            <person name="Kim S.-G."/>
        </authorList>
    </citation>
    <scope>NUCLEOTIDE SEQUENCE [LARGE SCALE GENOMIC DNA]</scope>
    <source>
        <strain evidence="21 22">JCM 23209</strain>
    </source>
</reference>
<dbReference type="PRINTS" id="PR00344">
    <property type="entry name" value="BCTRLSENSOR"/>
</dbReference>
<sequence>MNASITLRHDQLDRLFPFYLMLDRALNVVSYGQSLTKLCPVVKGSALESLFELKKPVLKKLCFEELQPISGQLVVLEFVDDRGFYLRGQFEAEADHRQLLFIGSPWVESTEQAQEKGLNMDDFASYDPLTRLLDILKSHKVANEDIKRLFNSLYQQNDRLKQSQQELQRLSLVAKANQHGVLFTRPNGQISWSNEEFLSLTGYDMQDVLGKTPIELCMGPNTKRKVVKEMVELYERGGAVDLEMVMYRKNKSWFWGNVKIQPLRNEQAETVEFFSIVEDITERKMAEEKLRKSEASMSMLIDNLQVGVLFEDENHRVVLINRKYCDLFGIRASPESLIGVDWKDLTLKNKNLFKDPEEFVWRKERILYHQLPVLAEELELKNGRFLERDYIPIFVDGVYKGHLWKFNDITARKNYERTLKVQEEKYRNIIANMNLGIIEVDQEDTIHFANHSFCEMSGYSFEDLLGQKASRLLLKGGSVQVVQTKNKLRETGLSDLFQLPIYNKQGEQRWWIISGAPNYNDAGEFIGSIGIHLDITEQKKMEQDLELAKQKAEESSKAKESFLANMSHEIRTPLNAIIGIMRDLARDQLTTKQNKYLRYAETAAQHLLSIINSILDISKIEAGEFQLDKIHFSMHSVIEETVAIMTVNARQKSIGLEVIIANHLPAALIGDPVRIRQLLINLLGNSIKFTEEGQVSIDCQSTPLNEHQHQIHISITDTGVGMDKNFMENIFKKFSQEENSAIRKYGGTGLGMAITYELIQLMGGSIQIASEKHQGTQIDIYLPLEVGDVQQIVSVVETQDFGVLQNLKILLVEDNELNRMVAENSLTYYGCKIQEAENGLVAIDRVKKNKYDVILMDLQMPGMDGIEATKVIRKDLKITTPIIALTANAFQKEIDYCMQSGMNGYVTKPFEESKLLGSILKAFRASQASSMKVTKNTLNNAKTMSSERLYDLSKLIEASRGNEEFVKKMVALFIEQIPPSLLQIKEAYQQKDLATVHKITHRIKPSIINMGIHSIVNEVREIELMAKEERDVLKLATMLNFLDEVLNKVLKQLKQDNFESKL</sequence>
<dbReference type="Gene3D" id="3.30.565.10">
    <property type="entry name" value="Histidine kinase-like ATPase, C-terminal domain"/>
    <property type="match status" value="1"/>
</dbReference>
<dbReference type="Gene3D" id="3.40.50.2300">
    <property type="match status" value="1"/>
</dbReference>
<dbReference type="Gene3D" id="1.20.120.160">
    <property type="entry name" value="HPT domain"/>
    <property type="match status" value="1"/>
</dbReference>
<dbReference type="InterPro" id="IPR001789">
    <property type="entry name" value="Sig_transdc_resp-reg_receiver"/>
</dbReference>
<dbReference type="SMART" id="SM00086">
    <property type="entry name" value="PAC"/>
    <property type="match status" value="2"/>
</dbReference>
<dbReference type="InterPro" id="IPR003594">
    <property type="entry name" value="HATPase_dom"/>
</dbReference>
<keyword evidence="22" id="KW-1185">Reference proteome</keyword>
<gene>
    <name evidence="21" type="ORF">AAG747_18595</name>
</gene>
<evidence type="ECO:0000256" key="10">
    <source>
        <dbReference type="ARBA" id="ARBA00022840"/>
    </source>
</evidence>
<dbReference type="InterPro" id="IPR036641">
    <property type="entry name" value="HPT_dom_sf"/>
</dbReference>
<proteinExistence type="predicted"/>
<dbReference type="CDD" id="cd00130">
    <property type="entry name" value="PAS"/>
    <property type="match status" value="2"/>
</dbReference>
<evidence type="ECO:0000256" key="4">
    <source>
        <dbReference type="ARBA" id="ARBA00022519"/>
    </source>
</evidence>
<evidence type="ECO:0000256" key="1">
    <source>
        <dbReference type="ARBA" id="ARBA00000085"/>
    </source>
</evidence>
<evidence type="ECO:0000256" key="15">
    <source>
        <dbReference type="PROSITE-ProRule" id="PRU00169"/>
    </source>
</evidence>
<dbReference type="SMART" id="SM00388">
    <property type="entry name" value="HisKA"/>
    <property type="match status" value="1"/>
</dbReference>
<dbReference type="PROSITE" id="PS50894">
    <property type="entry name" value="HPT"/>
    <property type="match status" value="1"/>
</dbReference>
<feature type="domain" description="PAS" evidence="18">
    <location>
        <begin position="422"/>
        <end position="467"/>
    </location>
</feature>
<feature type="domain" description="HPt" evidence="20">
    <location>
        <begin position="962"/>
        <end position="1056"/>
    </location>
</feature>
<comment type="caution">
    <text evidence="21">The sequence shown here is derived from an EMBL/GenBank/DDBJ whole genome shotgun (WGS) entry which is preliminary data.</text>
</comment>
<dbReference type="SUPFAM" id="SSF55785">
    <property type="entry name" value="PYP-like sensor domain (PAS domain)"/>
    <property type="match status" value="3"/>
</dbReference>
<evidence type="ECO:0000256" key="2">
    <source>
        <dbReference type="ARBA" id="ARBA00004429"/>
    </source>
</evidence>
<dbReference type="SMART" id="SM00387">
    <property type="entry name" value="HATPase_c"/>
    <property type="match status" value="1"/>
</dbReference>
<evidence type="ECO:0000313" key="22">
    <source>
        <dbReference type="Proteomes" id="UP001403385"/>
    </source>
</evidence>
<organism evidence="21 22">
    <name type="scientific">Rapidithrix thailandica</name>
    <dbReference type="NCBI Taxonomy" id="413964"/>
    <lineage>
        <taxon>Bacteria</taxon>
        <taxon>Pseudomonadati</taxon>
        <taxon>Bacteroidota</taxon>
        <taxon>Cytophagia</taxon>
        <taxon>Cytophagales</taxon>
        <taxon>Flammeovirgaceae</taxon>
        <taxon>Rapidithrix</taxon>
    </lineage>
</organism>
<evidence type="ECO:0000259" key="20">
    <source>
        <dbReference type="PROSITE" id="PS50894"/>
    </source>
</evidence>
<dbReference type="Gene3D" id="3.30.450.20">
    <property type="entry name" value="PAS domain"/>
    <property type="match status" value="3"/>
</dbReference>
<evidence type="ECO:0000313" key="21">
    <source>
        <dbReference type="EMBL" id="MEN7549941.1"/>
    </source>
</evidence>
<dbReference type="Pfam" id="PF00072">
    <property type="entry name" value="Response_reg"/>
    <property type="match status" value="1"/>
</dbReference>
<keyword evidence="4" id="KW-0997">Cell inner membrane</keyword>
<dbReference type="Pfam" id="PF13426">
    <property type="entry name" value="PAS_9"/>
    <property type="match status" value="2"/>
</dbReference>
<dbReference type="SMART" id="SM00448">
    <property type="entry name" value="REC"/>
    <property type="match status" value="1"/>
</dbReference>
<keyword evidence="13" id="KW-0141">cGMP biosynthesis</keyword>
<dbReference type="PROSITE" id="PS50112">
    <property type="entry name" value="PAS"/>
    <property type="match status" value="3"/>
</dbReference>
<evidence type="ECO:0000259" key="17">
    <source>
        <dbReference type="PROSITE" id="PS50110"/>
    </source>
</evidence>
<dbReference type="NCBIfam" id="TIGR00229">
    <property type="entry name" value="sensory_box"/>
    <property type="match status" value="2"/>
</dbReference>
<keyword evidence="7" id="KW-0812">Transmembrane</keyword>
<dbReference type="SUPFAM" id="SSF55874">
    <property type="entry name" value="ATPase domain of HSP90 chaperone/DNA topoisomerase II/histidine kinase"/>
    <property type="match status" value="1"/>
</dbReference>
<dbReference type="InterPro" id="IPR036890">
    <property type="entry name" value="HATPase_C_sf"/>
</dbReference>
<evidence type="ECO:0000256" key="6">
    <source>
        <dbReference type="ARBA" id="ARBA00022679"/>
    </source>
</evidence>
<dbReference type="EMBL" id="JBDKWZ010000011">
    <property type="protein sequence ID" value="MEN7549941.1"/>
    <property type="molecule type" value="Genomic_DNA"/>
</dbReference>
<dbReference type="InterPro" id="IPR000700">
    <property type="entry name" value="PAS-assoc_C"/>
</dbReference>
<feature type="domain" description="Histidine kinase" evidence="16">
    <location>
        <begin position="565"/>
        <end position="786"/>
    </location>
</feature>
<dbReference type="Proteomes" id="UP001403385">
    <property type="component" value="Unassembled WGS sequence"/>
</dbReference>
<comment type="catalytic activity">
    <reaction evidence="1">
        <text>ATP + protein L-histidine = ADP + protein N-phospho-L-histidine.</text>
        <dbReference type="EC" id="2.7.13.3"/>
    </reaction>
</comment>
<dbReference type="Pfam" id="PF02518">
    <property type="entry name" value="HATPase_c"/>
    <property type="match status" value="1"/>
</dbReference>
<dbReference type="PROSITE" id="PS50110">
    <property type="entry name" value="RESPONSE_REGULATORY"/>
    <property type="match status" value="1"/>
</dbReference>
<feature type="domain" description="PAS" evidence="18">
    <location>
        <begin position="293"/>
        <end position="330"/>
    </location>
</feature>
<dbReference type="GO" id="GO:0005886">
    <property type="term" value="C:plasma membrane"/>
    <property type="evidence" value="ECO:0007669"/>
    <property type="project" value="UniProtKB-SubCell"/>
</dbReference>
<dbReference type="Pfam" id="PF07701">
    <property type="entry name" value="HNOBA"/>
    <property type="match status" value="2"/>
</dbReference>
<dbReference type="GO" id="GO:0000166">
    <property type="term" value="F:nucleotide binding"/>
    <property type="evidence" value="ECO:0007669"/>
    <property type="project" value="UniProtKB-KW"/>
</dbReference>